<organism evidence="3 4">
    <name type="scientific">Candidatus Roizmanbacteria bacterium RIFOXYA1_FULL_41_12</name>
    <dbReference type="NCBI Taxonomy" id="1802082"/>
    <lineage>
        <taxon>Bacteria</taxon>
        <taxon>Candidatus Roizmaniibacteriota</taxon>
    </lineage>
</organism>
<dbReference type="GO" id="GO:0005829">
    <property type="term" value="C:cytosol"/>
    <property type="evidence" value="ECO:0007669"/>
    <property type="project" value="TreeGrafter"/>
</dbReference>
<dbReference type="AlphaFoldDB" id="A0A1F7KF30"/>
<dbReference type="CDD" id="cd00093">
    <property type="entry name" value="HTH_XRE"/>
    <property type="match status" value="1"/>
</dbReference>
<dbReference type="Pfam" id="PF01381">
    <property type="entry name" value="HTH_3"/>
    <property type="match status" value="1"/>
</dbReference>
<reference evidence="3 4" key="1">
    <citation type="journal article" date="2016" name="Nat. Commun.">
        <title>Thousands of microbial genomes shed light on interconnected biogeochemical processes in an aquifer system.</title>
        <authorList>
            <person name="Anantharaman K."/>
            <person name="Brown C.T."/>
            <person name="Hug L.A."/>
            <person name="Sharon I."/>
            <person name="Castelle C.J."/>
            <person name="Probst A.J."/>
            <person name="Thomas B.C."/>
            <person name="Singh A."/>
            <person name="Wilkins M.J."/>
            <person name="Karaoz U."/>
            <person name="Brodie E.L."/>
            <person name="Williams K.H."/>
            <person name="Hubbard S.S."/>
            <person name="Banfield J.F."/>
        </authorList>
    </citation>
    <scope>NUCLEOTIDE SEQUENCE [LARGE SCALE GENOMIC DNA]</scope>
</reference>
<evidence type="ECO:0000259" key="2">
    <source>
        <dbReference type="PROSITE" id="PS50943"/>
    </source>
</evidence>
<proteinExistence type="predicted"/>
<name>A0A1F7KF30_9BACT</name>
<keyword evidence="1" id="KW-0238">DNA-binding</keyword>
<protein>
    <recommendedName>
        <fullName evidence="2">HTH cro/C1-type domain-containing protein</fullName>
    </recommendedName>
</protein>
<accession>A0A1F7KF30</accession>
<dbReference type="InterPro" id="IPR050807">
    <property type="entry name" value="TransReg_Diox_bact_type"/>
</dbReference>
<dbReference type="SUPFAM" id="SSF47413">
    <property type="entry name" value="lambda repressor-like DNA-binding domains"/>
    <property type="match status" value="1"/>
</dbReference>
<dbReference type="PANTHER" id="PTHR46797:SF1">
    <property type="entry name" value="METHYLPHOSPHONATE SYNTHASE"/>
    <property type="match status" value="1"/>
</dbReference>
<dbReference type="InterPro" id="IPR010982">
    <property type="entry name" value="Lambda_DNA-bd_dom_sf"/>
</dbReference>
<dbReference type="Proteomes" id="UP000178450">
    <property type="component" value="Unassembled WGS sequence"/>
</dbReference>
<evidence type="ECO:0000313" key="4">
    <source>
        <dbReference type="Proteomes" id="UP000178450"/>
    </source>
</evidence>
<evidence type="ECO:0000313" key="3">
    <source>
        <dbReference type="EMBL" id="OGK66467.1"/>
    </source>
</evidence>
<sequence length="131" mass="15196">MNTVPNLYKKIQDFRQKAGMTQKELAEKVGLSRGAVTSIEQGKRKVTVEELLKFCEAFSCSYADFLASDQKDKPAAESGKKNVRELYDAYKDKYQGKTLPYPQNDNPLDDYLRQVNPYYYPFANNEIRYEQ</sequence>
<feature type="domain" description="HTH cro/C1-type" evidence="2">
    <location>
        <begin position="11"/>
        <end position="65"/>
    </location>
</feature>
<gene>
    <name evidence="3" type="ORF">A2209_01805</name>
</gene>
<evidence type="ECO:0000256" key="1">
    <source>
        <dbReference type="ARBA" id="ARBA00023125"/>
    </source>
</evidence>
<dbReference type="GO" id="GO:0003700">
    <property type="term" value="F:DNA-binding transcription factor activity"/>
    <property type="evidence" value="ECO:0007669"/>
    <property type="project" value="TreeGrafter"/>
</dbReference>
<dbReference type="GO" id="GO:0003677">
    <property type="term" value="F:DNA binding"/>
    <property type="evidence" value="ECO:0007669"/>
    <property type="project" value="UniProtKB-KW"/>
</dbReference>
<dbReference type="PROSITE" id="PS50943">
    <property type="entry name" value="HTH_CROC1"/>
    <property type="match status" value="1"/>
</dbReference>
<dbReference type="InterPro" id="IPR001387">
    <property type="entry name" value="Cro/C1-type_HTH"/>
</dbReference>
<dbReference type="EMBL" id="MGBG01000007">
    <property type="protein sequence ID" value="OGK66467.1"/>
    <property type="molecule type" value="Genomic_DNA"/>
</dbReference>
<comment type="caution">
    <text evidence="3">The sequence shown here is derived from an EMBL/GenBank/DDBJ whole genome shotgun (WGS) entry which is preliminary data.</text>
</comment>
<dbReference type="SMART" id="SM00530">
    <property type="entry name" value="HTH_XRE"/>
    <property type="match status" value="1"/>
</dbReference>
<dbReference type="PANTHER" id="PTHR46797">
    <property type="entry name" value="HTH-TYPE TRANSCRIPTIONAL REGULATOR"/>
    <property type="match status" value="1"/>
</dbReference>
<dbReference type="Gene3D" id="1.10.260.40">
    <property type="entry name" value="lambda repressor-like DNA-binding domains"/>
    <property type="match status" value="1"/>
</dbReference>